<dbReference type="STRING" id="573508.A0A1E3BS04"/>
<evidence type="ECO:0000313" key="2">
    <source>
        <dbReference type="Proteomes" id="UP000094569"/>
    </source>
</evidence>
<dbReference type="OrthoDB" id="4364812at2759"/>
<sequence>MLQPIYALQTGPPHSTPPVPEWGHLPLDIYMLEQWHIPHPHSAWETVQGRCHRLARQFMQLGAIRREPYIRRIDPHSPLYSPARPTEEQIEHILRPYRPDGLRRFAPAAGINPIWMRICYDADSPDAHDAIWREFMCEKYQAACPGSLIFNDPTTFGTDNVDLALEAFPERVINTSRPEYAHVREAALQCLRGGDTSRWTRLEGQYEDILDQDEIDAIVIRERFVSYHIACIVTYILVEDMGTLMGDGVLLVFLDDMGNVVRQDRMSPEQVDNFEIKWRTGRWKYYAERYAQEVGPAYLNGGVRGPPYW</sequence>
<reference evidence="1 2" key="1">
    <citation type="journal article" date="2016" name="BMC Genomics">
        <title>Comparative genomic and transcriptomic analyses of the Fuzhuan brick tea-fermentation fungus Aspergillus cristatus.</title>
        <authorList>
            <person name="Ge Y."/>
            <person name="Wang Y."/>
            <person name="Liu Y."/>
            <person name="Tan Y."/>
            <person name="Ren X."/>
            <person name="Zhang X."/>
            <person name="Hyde K.D."/>
            <person name="Liu Y."/>
            <person name="Liu Z."/>
        </authorList>
    </citation>
    <scope>NUCLEOTIDE SEQUENCE [LARGE SCALE GENOMIC DNA]</scope>
    <source>
        <strain evidence="1 2">GZAAS20.1005</strain>
    </source>
</reference>
<protein>
    <submittedName>
        <fullName evidence="1">Uncharacterized protein</fullName>
    </submittedName>
</protein>
<keyword evidence="2" id="KW-1185">Reference proteome</keyword>
<dbReference type="VEuPathDB" id="FungiDB:SI65_01339"/>
<gene>
    <name evidence="1" type="ORF">SI65_01339</name>
</gene>
<evidence type="ECO:0000313" key="1">
    <source>
        <dbReference type="EMBL" id="ODM23750.1"/>
    </source>
</evidence>
<dbReference type="AlphaFoldDB" id="A0A1E3BS04"/>
<organism evidence="1 2">
    <name type="scientific">Aspergillus cristatus</name>
    <name type="common">Chinese Fuzhuan brick tea-fermentation fungus</name>
    <name type="synonym">Eurotium cristatum</name>
    <dbReference type="NCBI Taxonomy" id="573508"/>
    <lineage>
        <taxon>Eukaryota</taxon>
        <taxon>Fungi</taxon>
        <taxon>Dikarya</taxon>
        <taxon>Ascomycota</taxon>
        <taxon>Pezizomycotina</taxon>
        <taxon>Eurotiomycetes</taxon>
        <taxon>Eurotiomycetidae</taxon>
        <taxon>Eurotiales</taxon>
        <taxon>Aspergillaceae</taxon>
        <taxon>Aspergillus</taxon>
        <taxon>Aspergillus subgen. Aspergillus</taxon>
    </lineage>
</organism>
<dbReference type="EMBL" id="JXNT01000001">
    <property type="protein sequence ID" value="ODM23750.1"/>
    <property type="molecule type" value="Genomic_DNA"/>
</dbReference>
<accession>A0A1E3BS04</accession>
<comment type="caution">
    <text evidence="1">The sequence shown here is derived from an EMBL/GenBank/DDBJ whole genome shotgun (WGS) entry which is preliminary data.</text>
</comment>
<proteinExistence type="predicted"/>
<dbReference type="Proteomes" id="UP000094569">
    <property type="component" value="Unassembled WGS sequence"/>
</dbReference>
<name>A0A1E3BS04_ASPCR</name>